<evidence type="ECO:0000313" key="1">
    <source>
        <dbReference type="EMBL" id="PPE69028.1"/>
    </source>
</evidence>
<gene>
    <name evidence="1" type="ORF">C1702_14275</name>
</gene>
<organism evidence="1 2">
    <name type="scientific">Caldimonas thermodepolymerans</name>
    <dbReference type="NCBI Taxonomy" id="215580"/>
    <lineage>
        <taxon>Bacteria</taxon>
        <taxon>Pseudomonadati</taxon>
        <taxon>Pseudomonadota</taxon>
        <taxon>Betaproteobacteria</taxon>
        <taxon>Burkholderiales</taxon>
        <taxon>Sphaerotilaceae</taxon>
        <taxon>Caldimonas</taxon>
    </lineage>
</organism>
<comment type="caution">
    <text evidence="1">The sequence shown here is derived from an EMBL/GenBank/DDBJ whole genome shotgun (WGS) entry which is preliminary data.</text>
</comment>
<dbReference type="RefSeq" id="WP_104358388.1">
    <property type="nucleotide sequence ID" value="NZ_CP064338.1"/>
</dbReference>
<accession>A0A2S5T2B4</accession>
<dbReference type="Proteomes" id="UP000239406">
    <property type="component" value="Unassembled WGS sequence"/>
</dbReference>
<dbReference type="AlphaFoldDB" id="A0A2S5T2B4"/>
<proteinExistence type="predicted"/>
<sequence>MGPLDAFWHLTNFFAPAVGVGLLSASLAKLVWRRALAGVGWRRLAAWACAGATVALVGGAVVLGRDGRMATYLAMVLATALALGWAGFGPRRRA</sequence>
<name>A0A2S5T2B4_9BURK</name>
<evidence type="ECO:0000313" key="2">
    <source>
        <dbReference type="Proteomes" id="UP000239406"/>
    </source>
</evidence>
<reference evidence="1 2" key="1">
    <citation type="submission" date="2018-02" db="EMBL/GenBank/DDBJ databases">
        <title>Reclassifiation of [Polyangium] brachysporum DSM 7029 as Guopingzhaonella breviflexa gen. nov., sp. nov., a member of the family Comamonadaceae.</title>
        <authorList>
            <person name="Tang B."/>
        </authorList>
    </citation>
    <scope>NUCLEOTIDE SEQUENCE [LARGE SCALE GENOMIC DNA]</scope>
    <source>
        <strain evidence="1 2">DSM 15344</strain>
    </source>
</reference>
<keyword evidence="2" id="KW-1185">Reference proteome</keyword>
<dbReference type="EMBL" id="PSNY01000016">
    <property type="protein sequence ID" value="PPE69028.1"/>
    <property type="molecule type" value="Genomic_DNA"/>
</dbReference>
<protein>
    <submittedName>
        <fullName evidence="1">Uncharacterized protein</fullName>
    </submittedName>
</protein>